<keyword evidence="8" id="KW-1185">Reference proteome</keyword>
<dbReference type="OrthoDB" id="10220293at2759"/>
<sequence length="558" mass="64047">MEYWQFVGYVVLSQEYFVRAVHFVTILYRGGSLGYEALTPAFDVAFEQGKQKYQLDYTWTNYELINSTSFCDEDALSLALIPMVDLYKRHRLVDNRPVIIYFPGCSFPFSPVGDFAREMDWLAILSGPLNEQWLDAKRYTNTIRYGATESVLLGKAFLSLLDVYSWRRLSVIFDSQKGDRRGLNIRTQQECMPILGLLRQRAADFHFLQIDVDSTDPKANLSEPLLAAKTHSRIILLCTSVHPFQRFLNVARELNMTSTHVFVFVFGLEVPEERYFDLDHMKENPENTTELFRNVLVIRTIPFPWLDAASSIQLIKQRKRSDSSFAADMFSYNEFMMNSFDAVQSTMIVLNESCREHPTAPQCTSGRLLADRFSGRTFNLPLQQGIITSSGSRVLFVDLQYYDSLKFSFETIFTFNSQERHLQAIHTCSMWGNSSGVPDDLPVCGLRGELCLESSKFTQHLAAGAGTAMVAGAVLAVAYYMRISHVARLTQERWWHIDDDNENSFLRLKIHVHPSLYRSAMLYSKYGSLLGRTNLDASFVKTQLDKEQFDFSKQLHTF</sequence>
<dbReference type="STRING" id="947166.A0A1D1VMU8"/>
<dbReference type="AlphaFoldDB" id="A0A1D1VMU8"/>
<dbReference type="SUPFAM" id="SSF53822">
    <property type="entry name" value="Periplasmic binding protein-like I"/>
    <property type="match status" value="1"/>
</dbReference>
<evidence type="ECO:0000256" key="1">
    <source>
        <dbReference type="ARBA" id="ARBA00004370"/>
    </source>
</evidence>
<evidence type="ECO:0000259" key="6">
    <source>
        <dbReference type="Pfam" id="PF01094"/>
    </source>
</evidence>
<accession>A0A1D1VMU8</accession>
<feature type="domain" description="Receptor ligand binding region" evidence="6">
    <location>
        <begin position="40"/>
        <end position="379"/>
    </location>
</feature>
<comment type="caution">
    <text evidence="7">The sequence shown here is derived from an EMBL/GenBank/DDBJ whole genome shotgun (WGS) entry which is preliminary data.</text>
</comment>
<dbReference type="InterPro" id="IPR028082">
    <property type="entry name" value="Peripla_BP_I"/>
</dbReference>
<name>A0A1D1VMU8_RAMVA</name>
<feature type="transmembrane region" description="Helical" evidence="5">
    <location>
        <begin position="461"/>
        <end position="481"/>
    </location>
</feature>
<gene>
    <name evidence="7" type="primary">RvY_12181</name>
    <name evidence="7" type="synonym">RvY_12181.1</name>
    <name evidence="7" type="ORF">RvY_12181-1</name>
</gene>
<dbReference type="Pfam" id="PF01094">
    <property type="entry name" value="ANF_receptor"/>
    <property type="match status" value="1"/>
</dbReference>
<reference evidence="7 8" key="1">
    <citation type="journal article" date="2016" name="Nat. Commun.">
        <title>Extremotolerant tardigrade genome and improved radiotolerance of human cultured cells by tardigrade-unique protein.</title>
        <authorList>
            <person name="Hashimoto T."/>
            <person name="Horikawa D.D."/>
            <person name="Saito Y."/>
            <person name="Kuwahara H."/>
            <person name="Kozuka-Hata H."/>
            <person name="Shin-I T."/>
            <person name="Minakuchi Y."/>
            <person name="Ohishi K."/>
            <person name="Motoyama A."/>
            <person name="Aizu T."/>
            <person name="Enomoto A."/>
            <person name="Kondo K."/>
            <person name="Tanaka S."/>
            <person name="Hara Y."/>
            <person name="Koshikawa S."/>
            <person name="Sagara H."/>
            <person name="Miura T."/>
            <person name="Yokobori S."/>
            <person name="Miyagawa K."/>
            <person name="Suzuki Y."/>
            <person name="Kubo T."/>
            <person name="Oyama M."/>
            <person name="Kohara Y."/>
            <person name="Fujiyama A."/>
            <person name="Arakawa K."/>
            <person name="Katayama T."/>
            <person name="Toyoda A."/>
            <person name="Kunieda T."/>
        </authorList>
    </citation>
    <scope>NUCLEOTIDE SEQUENCE [LARGE SCALE GENOMIC DNA]</scope>
    <source>
        <strain evidence="7 8">YOKOZUNA-1</strain>
    </source>
</reference>
<keyword evidence="2 5" id="KW-0812">Transmembrane</keyword>
<keyword evidence="3 5" id="KW-1133">Transmembrane helix</keyword>
<evidence type="ECO:0000256" key="2">
    <source>
        <dbReference type="ARBA" id="ARBA00022692"/>
    </source>
</evidence>
<evidence type="ECO:0000256" key="3">
    <source>
        <dbReference type="ARBA" id="ARBA00022989"/>
    </source>
</evidence>
<dbReference type="InterPro" id="IPR001828">
    <property type="entry name" value="ANF_lig-bd_rcpt"/>
</dbReference>
<evidence type="ECO:0000256" key="4">
    <source>
        <dbReference type="ARBA" id="ARBA00023136"/>
    </source>
</evidence>
<keyword evidence="4 5" id="KW-0472">Membrane</keyword>
<organism evidence="7 8">
    <name type="scientific">Ramazzottius varieornatus</name>
    <name type="common">Water bear</name>
    <name type="synonym">Tardigrade</name>
    <dbReference type="NCBI Taxonomy" id="947166"/>
    <lineage>
        <taxon>Eukaryota</taxon>
        <taxon>Metazoa</taxon>
        <taxon>Ecdysozoa</taxon>
        <taxon>Tardigrada</taxon>
        <taxon>Eutardigrada</taxon>
        <taxon>Parachela</taxon>
        <taxon>Hypsibioidea</taxon>
        <taxon>Ramazzottiidae</taxon>
        <taxon>Ramazzottius</taxon>
    </lineage>
</organism>
<protein>
    <recommendedName>
        <fullName evidence="6">Receptor ligand binding region domain-containing protein</fullName>
    </recommendedName>
</protein>
<dbReference type="Gene3D" id="3.40.50.2300">
    <property type="match status" value="1"/>
</dbReference>
<evidence type="ECO:0000313" key="7">
    <source>
        <dbReference type="EMBL" id="GAV01473.1"/>
    </source>
</evidence>
<evidence type="ECO:0000256" key="5">
    <source>
        <dbReference type="SAM" id="Phobius"/>
    </source>
</evidence>
<dbReference type="Proteomes" id="UP000186922">
    <property type="component" value="Unassembled WGS sequence"/>
</dbReference>
<dbReference type="EMBL" id="BDGG01000007">
    <property type="protein sequence ID" value="GAV01473.1"/>
    <property type="molecule type" value="Genomic_DNA"/>
</dbReference>
<evidence type="ECO:0000313" key="8">
    <source>
        <dbReference type="Proteomes" id="UP000186922"/>
    </source>
</evidence>
<proteinExistence type="predicted"/>
<dbReference type="GO" id="GO:0016020">
    <property type="term" value="C:membrane"/>
    <property type="evidence" value="ECO:0007669"/>
    <property type="project" value="UniProtKB-SubCell"/>
</dbReference>
<comment type="subcellular location">
    <subcellularLocation>
        <location evidence="1">Membrane</location>
    </subcellularLocation>
</comment>